<gene>
    <name evidence="1" type="ORF">BDN72DRAFT_859596</name>
</gene>
<evidence type="ECO:0000313" key="1">
    <source>
        <dbReference type="EMBL" id="TFK66805.1"/>
    </source>
</evidence>
<dbReference type="EMBL" id="ML208393">
    <property type="protein sequence ID" value="TFK66805.1"/>
    <property type="molecule type" value="Genomic_DNA"/>
</dbReference>
<keyword evidence="2" id="KW-1185">Reference proteome</keyword>
<protein>
    <submittedName>
        <fullName evidence="1">Uncharacterized protein</fullName>
    </submittedName>
</protein>
<dbReference type="Proteomes" id="UP000308600">
    <property type="component" value="Unassembled WGS sequence"/>
</dbReference>
<proteinExistence type="predicted"/>
<reference evidence="1 2" key="1">
    <citation type="journal article" date="2019" name="Nat. Ecol. Evol.">
        <title>Megaphylogeny resolves global patterns of mushroom evolution.</title>
        <authorList>
            <person name="Varga T."/>
            <person name="Krizsan K."/>
            <person name="Foldi C."/>
            <person name="Dima B."/>
            <person name="Sanchez-Garcia M."/>
            <person name="Sanchez-Ramirez S."/>
            <person name="Szollosi G.J."/>
            <person name="Szarkandi J.G."/>
            <person name="Papp V."/>
            <person name="Albert L."/>
            <person name="Andreopoulos W."/>
            <person name="Angelini C."/>
            <person name="Antonin V."/>
            <person name="Barry K.W."/>
            <person name="Bougher N.L."/>
            <person name="Buchanan P."/>
            <person name="Buyck B."/>
            <person name="Bense V."/>
            <person name="Catcheside P."/>
            <person name="Chovatia M."/>
            <person name="Cooper J."/>
            <person name="Damon W."/>
            <person name="Desjardin D."/>
            <person name="Finy P."/>
            <person name="Geml J."/>
            <person name="Haridas S."/>
            <person name="Hughes K."/>
            <person name="Justo A."/>
            <person name="Karasinski D."/>
            <person name="Kautmanova I."/>
            <person name="Kiss B."/>
            <person name="Kocsube S."/>
            <person name="Kotiranta H."/>
            <person name="LaButti K.M."/>
            <person name="Lechner B.E."/>
            <person name="Liimatainen K."/>
            <person name="Lipzen A."/>
            <person name="Lukacs Z."/>
            <person name="Mihaltcheva S."/>
            <person name="Morgado L.N."/>
            <person name="Niskanen T."/>
            <person name="Noordeloos M.E."/>
            <person name="Ohm R.A."/>
            <person name="Ortiz-Santana B."/>
            <person name="Ovrebo C."/>
            <person name="Racz N."/>
            <person name="Riley R."/>
            <person name="Savchenko A."/>
            <person name="Shiryaev A."/>
            <person name="Soop K."/>
            <person name="Spirin V."/>
            <person name="Szebenyi C."/>
            <person name="Tomsovsky M."/>
            <person name="Tulloss R.E."/>
            <person name="Uehling J."/>
            <person name="Grigoriev I.V."/>
            <person name="Vagvolgyi C."/>
            <person name="Papp T."/>
            <person name="Martin F.M."/>
            <person name="Miettinen O."/>
            <person name="Hibbett D.S."/>
            <person name="Nagy L.G."/>
        </authorList>
    </citation>
    <scope>NUCLEOTIDE SEQUENCE [LARGE SCALE GENOMIC DNA]</scope>
    <source>
        <strain evidence="1 2">NL-1719</strain>
    </source>
</reference>
<name>A0ACD3AM19_9AGAR</name>
<evidence type="ECO:0000313" key="2">
    <source>
        <dbReference type="Proteomes" id="UP000308600"/>
    </source>
</evidence>
<sequence length="299" mass="33931">MVATQTSTADSYVRSDRYWFDERVMVYAAGTVLFRVAVGRLTLHSGVFEQLMGIPSGNPQDGTEEHPIMLAGVEPEEFSAFLGWLYHVYGSEGKANTPLNMSEIELLHILKLSQLYMAPDGVEFAFHHLNGLNLSPSRQLELGLQFDLHIWVFASVKSLLLIPLDSLEKVDLDRIGFEVYVILMKGRERLAKERHLIATYPPVRSESTHVGCTIARCDRVWKEVWWMVIARRILHPKLPLPLRDIPDLVKVTTYASINKECLKASLLMIADSNAFQAEHMITESIVNSIIEYHATRIVE</sequence>
<accession>A0ACD3AM19</accession>
<organism evidence="1 2">
    <name type="scientific">Pluteus cervinus</name>
    <dbReference type="NCBI Taxonomy" id="181527"/>
    <lineage>
        <taxon>Eukaryota</taxon>
        <taxon>Fungi</taxon>
        <taxon>Dikarya</taxon>
        <taxon>Basidiomycota</taxon>
        <taxon>Agaricomycotina</taxon>
        <taxon>Agaricomycetes</taxon>
        <taxon>Agaricomycetidae</taxon>
        <taxon>Agaricales</taxon>
        <taxon>Pluteineae</taxon>
        <taxon>Pluteaceae</taxon>
        <taxon>Pluteus</taxon>
    </lineage>
</organism>